<evidence type="ECO:0000313" key="1">
    <source>
        <dbReference type="EMBL" id="CAG1862096.1"/>
    </source>
</evidence>
<proteinExistence type="predicted"/>
<evidence type="ECO:0000313" key="3">
    <source>
        <dbReference type="Proteomes" id="UP000012960"/>
    </source>
</evidence>
<name>A0A804I301_MUSAM</name>
<dbReference type="AlphaFoldDB" id="A0A804I301"/>
<gene>
    <name evidence="1" type="ORF">GSMUA_69900.1</name>
</gene>
<organism evidence="2 3">
    <name type="scientific">Musa acuminata subsp. malaccensis</name>
    <name type="common">Wild banana</name>
    <name type="synonym">Musa malaccensis</name>
    <dbReference type="NCBI Taxonomy" id="214687"/>
    <lineage>
        <taxon>Eukaryota</taxon>
        <taxon>Viridiplantae</taxon>
        <taxon>Streptophyta</taxon>
        <taxon>Embryophyta</taxon>
        <taxon>Tracheophyta</taxon>
        <taxon>Spermatophyta</taxon>
        <taxon>Magnoliopsida</taxon>
        <taxon>Liliopsida</taxon>
        <taxon>Zingiberales</taxon>
        <taxon>Musaceae</taxon>
        <taxon>Musa</taxon>
    </lineage>
</organism>
<sequence>MIRFSYITSNCRRGRELSGFFLRLPGSTRRGWELQRIRPDPHQNLESIRWLPALTRWICLKQTVQSHPPRLSANFF</sequence>
<protein>
    <submittedName>
        <fullName evidence="1">(wild Malaysian banana) hypothetical protein</fullName>
    </submittedName>
</protein>
<dbReference type="Gramene" id="Ma02_t14970.1">
    <property type="protein sequence ID" value="Ma02_p14970.1"/>
    <property type="gene ID" value="Ma02_g14970"/>
</dbReference>
<dbReference type="EMBL" id="HG996467">
    <property type="protein sequence ID" value="CAG1862096.1"/>
    <property type="molecule type" value="Genomic_DNA"/>
</dbReference>
<accession>A0A804I301</accession>
<dbReference type="Proteomes" id="UP000012960">
    <property type="component" value="Unplaced"/>
</dbReference>
<dbReference type="EnsemblPlants" id="Ma02_t14970.1">
    <property type="protein sequence ID" value="Ma02_p14970.1"/>
    <property type="gene ID" value="Ma02_g14970"/>
</dbReference>
<evidence type="ECO:0000313" key="2">
    <source>
        <dbReference type="EnsemblPlants" id="Ma02_p14970.1"/>
    </source>
</evidence>
<keyword evidence="3" id="KW-1185">Reference proteome</keyword>
<reference evidence="2" key="2">
    <citation type="submission" date="2021-05" db="UniProtKB">
        <authorList>
            <consortium name="EnsemblPlants"/>
        </authorList>
    </citation>
    <scope>IDENTIFICATION</scope>
    <source>
        <strain evidence="2">subsp. malaccensis</strain>
    </source>
</reference>
<reference evidence="1" key="1">
    <citation type="submission" date="2021-03" db="EMBL/GenBank/DDBJ databases">
        <authorList>
            <consortium name="Genoscope - CEA"/>
            <person name="William W."/>
        </authorList>
    </citation>
    <scope>NUCLEOTIDE SEQUENCE</scope>
    <source>
        <strain evidence="1">Doubled-haploid Pahang</strain>
    </source>
</reference>
<dbReference type="InParanoid" id="A0A804I301"/>